<name>A0ABW0N7B7_9BURK</name>
<gene>
    <name evidence="2" type="ORF">ACFPOE_02455</name>
</gene>
<feature type="compositionally biased region" description="Low complexity" evidence="1">
    <location>
        <begin position="217"/>
        <end position="252"/>
    </location>
</feature>
<evidence type="ECO:0000313" key="3">
    <source>
        <dbReference type="Proteomes" id="UP001596037"/>
    </source>
</evidence>
<feature type="region of interest" description="Disordered" evidence="1">
    <location>
        <begin position="217"/>
        <end position="269"/>
    </location>
</feature>
<dbReference type="Proteomes" id="UP001596037">
    <property type="component" value="Unassembled WGS sequence"/>
</dbReference>
<dbReference type="InterPro" id="IPR012434">
    <property type="entry name" value="DUF1631"/>
</dbReference>
<protein>
    <submittedName>
        <fullName evidence="2">DUF1631 family protein</fullName>
    </submittedName>
</protein>
<feature type="compositionally biased region" description="Basic and acidic residues" evidence="1">
    <location>
        <begin position="307"/>
        <end position="319"/>
    </location>
</feature>
<evidence type="ECO:0000256" key="1">
    <source>
        <dbReference type="SAM" id="MobiDB-lite"/>
    </source>
</evidence>
<dbReference type="Pfam" id="PF07793">
    <property type="entry name" value="DUF1631"/>
    <property type="match status" value="1"/>
</dbReference>
<organism evidence="2 3">
    <name type="scientific">Caenimonas terrae</name>
    <dbReference type="NCBI Taxonomy" id="696074"/>
    <lineage>
        <taxon>Bacteria</taxon>
        <taxon>Pseudomonadati</taxon>
        <taxon>Pseudomonadota</taxon>
        <taxon>Betaproteobacteria</taxon>
        <taxon>Burkholderiales</taxon>
        <taxon>Comamonadaceae</taxon>
        <taxon>Caenimonas</taxon>
    </lineage>
</organism>
<dbReference type="RefSeq" id="WP_376848403.1">
    <property type="nucleotide sequence ID" value="NZ_JBHSMF010000002.1"/>
</dbReference>
<proteinExistence type="predicted"/>
<feature type="region of interest" description="Disordered" evidence="1">
    <location>
        <begin position="307"/>
        <end position="332"/>
    </location>
</feature>
<evidence type="ECO:0000313" key="2">
    <source>
        <dbReference type="EMBL" id="MFC5496380.1"/>
    </source>
</evidence>
<reference evidence="3" key="1">
    <citation type="journal article" date="2019" name="Int. J. Syst. Evol. Microbiol.">
        <title>The Global Catalogue of Microorganisms (GCM) 10K type strain sequencing project: providing services to taxonomists for standard genome sequencing and annotation.</title>
        <authorList>
            <consortium name="The Broad Institute Genomics Platform"/>
            <consortium name="The Broad Institute Genome Sequencing Center for Infectious Disease"/>
            <person name="Wu L."/>
            <person name="Ma J."/>
        </authorList>
    </citation>
    <scope>NUCLEOTIDE SEQUENCE [LARGE SCALE GENOMIC DNA]</scope>
    <source>
        <strain evidence="3">CCUG 57401</strain>
    </source>
</reference>
<dbReference type="EMBL" id="JBHSMF010000002">
    <property type="protein sequence ID" value="MFC5496380.1"/>
    <property type="molecule type" value="Genomic_DNA"/>
</dbReference>
<feature type="region of interest" description="Disordered" evidence="1">
    <location>
        <begin position="645"/>
        <end position="666"/>
    </location>
</feature>
<comment type="caution">
    <text evidence="2">The sequence shown here is derived from an EMBL/GenBank/DDBJ whole genome shotgun (WGS) entry which is preliminary data.</text>
</comment>
<keyword evidence="3" id="KW-1185">Reference proteome</keyword>
<feature type="compositionally biased region" description="Gly residues" evidence="1">
    <location>
        <begin position="253"/>
        <end position="266"/>
    </location>
</feature>
<sequence>MPVQSAIISQCLAQAVQASSRLISSCVDEAVAGLVAAEQQGLTAAQRHELSDACRELLKHKAAWVDHYPRALRSAFEAPAQAPASAPAPLRIDTLTLVGDDQVDQEIAASRLSEQLQTDVAQPLAELDGLMSSLLGLPAVRAEANPLRPAVFARVLRATMADAAQQPAWPALWIRHMAPAMSRELDQLYRLLATQLKQADVHAASYRVVPLRDGPASGHAPLAPAAPAPAQAQAPSSGPARAGGRAPAFAPVGGSGGGSMRPGGSGWAELQPHSISQQLIHEFLQGGSPQGDAALAPAYYDRATRDVEQLESAPDDRPAASDPVSARQYAQTPVVDRPLRAVSTETSLDKDVWGEYAASRRRELVRAHLKQQARDVAQVLGLEVVRKLVNQVAQDPRLLAPVRESIVALEPSLLRLAMVDPRFFSDERHAGRRLVERVAERSLKFNDEFGSQFGDFCDSVAACFNGLNAVPADEVQDAKPFESALATLEASWAAQDEREAAQRSAVLNAVKFAEQRQAEADQIAWELGQRIDILDAPALVQDFLYGPWSLVMAHARLSDPARRIDPGGHGTVVTDLLWSVKREMTLREPARLIEMLPGLLERLRTGLAALGQAPQESDPFFIALEKLHRPVLRLRARKRRVDSDFAPLEPEPHVDEPEPQAAVPATPQQGPWMGRHELDAAGFQDTVPSDVGELRPADGGFGAPAAPADIDATIAAFSEGCWVDLSARRRWLRAQLVWASTKGTLFMFVSHGGQPHSMTRRTCERLLRERLLRPVEMGSAVSHAIEALAPRREREAQAA</sequence>
<accession>A0ABW0N7B7</accession>